<evidence type="ECO:0000256" key="10">
    <source>
        <dbReference type="ARBA" id="ARBA00063837"/>
    </source>
</evidence>
<keyword evidence="2" id="KW-0813">Transport</keyword>
<comment type="caution">
    <text evidence="12">The sequence shown here is derived from an EMBL/GenBank/DDBJ whole genome shotgun (WGS) entry which is preliminary data.</text>
</comment>
<evidence type="ECO:0000313" key="12">
    <source>
        <dbReference type="EMBL" id="RII42597.1"/>
    </source>
</evidence>
<comment type="subunit">
    <text evidence="10">Homodimer. Forms a membrane-associated complex with FtsX.</text>
</comment>
<name>A0A399JDE9_9MICC</name>
<dbReference type="InterPro" id="IPR003593">
    <property type="entry name" value="AAA+_ATPase"/>
</dbReference>
<dbReference type="InterPro" id="IPR018449">
    <property type="entry name" value="NIL_domain"/>
</dbReference>
<dbReference type="SUPFAM" id="SSF52540">
    <property type="entry name" value="P-loop containing nucleoside triphosphate hydrolases"/>
    <property type="match status" value="1"/>
</dbReference>
<evidence type="ECO:0000256" key="9">
    <source>
        <dbReference type="ARBA" id="ARBA00054718"/>
    </source>
</evidence>
<dbReference type="Gene3D" id="3.40.50.300">
    <property type="entry name" value="P-loop containing nucleotide triphosphate hydrolases"/>
    <property type="match status" value="1"/>
</dbReference>
<dbReference type="InterPro" id="IPR050086">
    <property type="entry name" value="MetN_ABC_transporter-like"/>
</dbReference>
<comment type="similarity">
    <text evidence="1">Belongs to the ABC transporter superfamily.</text>
</comment>
<keyword evidence="3" id="KW-1003">Cell membrane</keyword>
<dbReference type="PROSITE" id="PS00211">
    <property type="entry name" value="ABC_TRANSPORTER_1"/>
    <property type="match status" value="1"/>
</dbReference>
<dbReference type="InterPro" id="IPR045865">
    <property type="entry name" value="ACT-like_dom_sf"/>
</dbReference>
<keyword evidence="8" id="KW-0472">Membrane</keyword>
<proteinExistence type="inferred from homology"/>
<dbReference type="GO" id="GO:0006865">
    <property type="term" value="P:amino acid transport"/>
    <property type="evidence" value="ECO:0007669"/>
    <property type="project" value="UniProtKB-KW"/>
</dbReference>
<dbReference type="InterPro" id="IPR017871">
    <property type="entry name" value="ABC_transporter-like_CS"/>
</dbReference>
<dbReference type="SMART" id="SM00382">
    <property type="entry name" value="AAA"/>
    <property type="match status" value="1"/>
</dbReference>
<dbReference type="Pfam" id="PF00005">
    <property type="entry name" value="ABC_tran"/>
    <property type="match status" value="1"/>
</dbReference>
<dbReference type="PANTHER" id="PTHR43166:SF30">
    <property type="entry name" value="METHIONINE IMPORT ATP-BINDING PROTEIN METN"/>
    <property type="match status" value="1"/>
</dbReference>
<dbReference type="RefSeq" id="WP_119424340.1">
    <property type="nucleotide sequence ID" value="NZ_QQXK01000010.1"/>
</dbReference>
<dbReference type="InterPro" id="IPR003439">
    <property type="entry name" value="ABC_transporter-like_ATP-bd"/>
</dbReference>
<evidence type="ECO:0000256" key="1">
    <source>
        <dbReference type="ARBA" id="ARBA00005417"/>
    </source>
</evidence>
<gene>
    <name evidence="12" type="ORF">DWB68_06525</name>
</gene>
<comment type="function">
    <text evidence="9">Part of the ABC transporter FtsEX involved in cellular division. Has ATPase activity.</text>
</comment>
<evidence type="ECO:0000256" key="8">
    <source>
        <dbReference type="ARBA" id="ARBA00023136"/>
    </source>
</evidence>
<dbReference type="SUPFAM" id="SSF55021">
    <property type="entry name" value="ACT-like"/>
    <property type="match status" value="1"/>
</dbReference>
<dbReference type="GO" id="GO:0016887">
    <property type="term" value="F:ATP hydrolysis activity"/>
    <property type="evidence" value="ECO:0007669"/>
    <property type="project" value="InterPro"/>
</dbReference>
<accession>A0A399JDE9</accession>
<evidence type="ECO:0000313" key="13">
    <source>
        <dbReference type="Proteomes" id="UP000265419"/>
    </source>
</evidence>
<sequence>MITVSHLSKEFVSAGRNVRALDDVSLSVADAEIHGIVGQSGAGKSTLVRCLTLLETPSSGTVTIDGADVAGLSGAELQNARRSIGLVFQHANLFDARTALDNVAYPLEIAGVKRAERRARAAELLELVGLKGTESAYPAQLSGGQKQRVGIARALAADPKVLLCDEPTSALDPNSTAEVLQLIRDVRDRLGLTVLVITHEMSVVKTLCDSVSLLQSGTIVETGSVENVVAANGQLTRQLVPLPALALTPLRAGETALDILAVGEAVDRPFVAEASRIVGSDVAVLAGSIETLAGGRVSRLRVALPAGADVAAVKSTLVSQGAQVSDPVVSEVAA</sequence>
<organism evidence="12 13">
    <name type="scientific">Galactobacter valiniphilus</name>
    <dbReference type="NCBI Taxonomy" id="2676122"/>
    <lineage>
        <taxon>Bacteria</taxon>
        <taxon>Bacillati</taxon>
        <taxon>Actinomycetota</taxon>
        <taxon>Actinomycetes</taxon>
        <taxon>Micrococcales</taxon>
        <taxon>Micrococcaceae</taxon>
        <taxon>Galactobacter</taxon>
    </lineage>
</organism>
<evidence type="ECO:0000256" key="5">
    <source>
        <dbReference type="ARBA" id="ARBA00022840"/>
    </source>
</evidence>
<dbReference type="PROSITE" id="PS50893">
    <property type="entry name" value="ABC_TRANSPORTER_2"/>
    <property type="match status" value="1"/>
</dbReference>
<dbReference type="FunFam" id="3.40.50.300:FF:000056">
    <property type="entry name" value="Cell division ATP-binding protein FtsE"/>
    <property type="match status" value="1"/>
</dbReference>
<evidence type="ECO:0000256" key="3">
    <source>
        <dbReference type="ARBA" id="ARBA00022475"/>
    </source>
</evidence>
<keyword evidence="7" id="KW-0029">Amino-acid transport</keyword>
<evidence type="ECO:0000256" key="4">
    <source>
        <dbReference type="ARBA" id="ARBA00022741"/>
    </source>
</evidence>
<dbReference type="Gene3D" id="3.30.70.260">
    <property type="match status" value="1"/>
</dbReference>
<dbReference type="GO" id="GO:0005886">
    <property type="term" value="C:plasma membrane"/>
    <property type="evidence" value="ECO:0007669"/>
    <property type="project" value="UniProtKB-ARBA"/>
</dbReference>
<keyword evidence="5 12" id="KW-0067">ATP-binding</keyword>
<evidence type="ECO:0000259" key="11">
    <source>
        <dbReference type="PROSITE" id="PS50893"/>
    </source>
</evidence>
<dbReference type="Pfam" id="PF09383">
    <property type="entry name" value="NIL"/>
    <property type="match status" value="1"/>
</dbReference>
<feature type="domain" description="ABC transporter" evidence="11">
    <location>
        <begin position="2"/>
        <end position="241"/>
    </location>
</feature>
<dbReference type="GO" id="GO:0005524">
    <property type="term" value="F:ATP binding"/>
    <property type="evidence" value="ECO:0007669"/>
    <property type="project" value="UniProtKB-KW"/>
</dbReference>
<evidence type="ECO:0000256" key="2">
    <source>
        <dbReference type="ARBA" id="ARBA00022448"/>
    </source>
</evidence>
<evidence type="ECO:0000256" key="6">
    <source>
        <dbReference type="ARBA" id="ARBA00022967"/>
    </source>
</evidence>
<dbReference type="EMBL" id="QQXK01000010">
    <property type="protein sequence ID" value="RII42597.1"/>
    <property type="molecule type" value="Genomic_DNA"/>
</dbReference>
<reference evidence="12 13" key="1">
    <citation type="submission" date="2018-07" db="EMBL/GenBank/DDBJ databases">
        <title>Arthrobacter sp. nov., isolated from raw cow's milk with high bacterial count.</title>
        <authorList>
            <person name="Hahne J."/>
            <person name="Isele D."/>
            <person name="Lipski A."/>
        </authorList>
    </citation>
    <scope>NUCLEOTIDE SEQUENCE [LARGE SCALE GENOMIC DNA]</scope>
    <source>
        <strain evidence="12 13">JZ R-35</strain>
    </source>
</reference>
<dbReference type="Proteomes" id="UP000265419">
    <property type="component" value="Unassembled WGS sequence"/>
</dbReference>
<keyword evidence="4" id="KW-0547">Nucleotide-binding</keyword>
<dbReference type="AlphaFoldDB" id="A0A399JDE9"/>
<keyword evidence="6" id="KW-1278">Translocase</keyword>
<dbReference type="SMART" id="SM00930">
    <property type="entry name" value="NIL"/>
    <property type="match status" value="1"/>
</dbReference>
<keyword evidence="13" id="KW-1185">Reference proteome</keyword>
<dbReference type="InterPro" id="IPR027417">
    <property type="entry name" value="P-loop_NTPase"/>
</dbReference>
<protein>
    <submittedName>
        <fullName evidence="12">Methionine ABC transporter ATP-binding protein</fullName>
    </submittedName>
</protein>
<evidence type="ECO:0000256" key="7">
    <source>
        <dbReference type="ARBA" id="ARBA00022970"/>
    </source>
</evidence>
<dbReference type="PANTHER" id="PTHR43166">
    <property type="entry name" value="AMINO ACID IMPORT ATP-BINDING PROTEIN"/>
    <property type="match status" value="1"/>
</dbReference>